<keyword evidence="4" id="KW-1185">Reference proteome</keyword>
<dbReference type="STRING" id="880071.Fleli_1787"/>
<proteinExistence type="predicted"/>
<evidence type="ECO:0000313" key="3">
    <source>
        <dbReference type="EMBL" id="AFM04186.1"/>
    </source>
</evidence>
<organism evidence="3 4">
    <name type="scientific">Bernardetia litoralis (strain ATCC 23117 / DSM 6794 / NBRC 15988 / NCIMB 1366 / Fx l1 / Sio-4)</name>
    <name type="common">Flexibacter litoralis</name>
    <dbReference type="NCBI Taxonomy" id="880071"/>
    <lineage>
        <taxon>Bacteria</taxon>
        <taxon>Pseudomonadati</taxon>
        <taxon>Bacteroidota</taxon>
        <taxon>Cytophagia</taxon>
        <taxon>Cytophagales</taxon>
        <taxon>Bernardetiaceae</taxon>
        <taxon>Bernardetia</taxon>
    </lineage>
</organism>
<sequence length="238" mass="26931" precursor="true">MLLLVTFIFSSSTIFAQDMRIDKDKNIINTRDEIIPGYFIMDFGVSSLLDAPDPMDLKVWGSWSINLSYMANIDLGTNVKFLPGVSLAVDNYMFKDDVSLFRGQNVLGEDKIQFYELQQDEIRKSKFSVTYVDIPLEFHYIPNPTQKGLRFALGGKFGIPVSAATKIRYKNDGANFIDKTKNNFFVSKIRYGALARIGYGSFYLFGYYGFNSLFQKDKLDCDCNGGSPITIGITLFAF</sequence>
<dbReference type="EMBL" id="CP003345">
    <property type="protein sequence ID" value="AFM04186.1"/>
    <property type="molecule type" value="Genomic_DNA"/>
</dbReference>
<dbReference type="InterPro" id="IPR025665">
    <property type="entry name" value="Beta-barrel_OMP_2"/>
</dbReference>
<reference evidence="4" key="1">
    <citation type="submission" date="2012-06" db="EMBL/GenBank/DDBJ databases">
        <title>The complete genome of Flexibacter litoralis DSM 6794.</title>
        <authorList>
            <person name="Lucas S."/>
            <person name="Copeland A."/>
            <person name="Lapidus A."/>
            <person name="Glavina del Rio T."/>
            <person name="Dalin E."/>
            <person name="Tice H."/>
            <person name="Bruce D."/>
            <person name="Goodwin L."/>
            <person name="Pitluck S."/>
            <person name="Peters L."/>
            <person name="Ovchinnikova G."/>
            <person name="Lu M."/>
            <person name="Kyrpides N."/>
            <person name="Mavromatis K."/>
            <person name="Ivanova N."/>
            <person name="Brettin T."/>
            <person name="Detter J.C."/>
            <person name="Han C."/>
            <person name="Larimer F."/>
            <person name="Land M."/>
            <person name="Hauser L."/>
            <person name="Markowitz V."/>
            <person name="Cheng J.-F."/>
            <person name="Hugenholtz P."/>
            <person name="Woyke T."/>
            <person name="Wu D."/>
            <person name="Spring S."/>
            <person name="Lang E."/>
            <person name="Kopitz M."/>
            <person name="Brambilla E."/>
            <person name="Klenk H.-P."/>
            <person name="Eisen J.A."/>
        </authorList>
    </citation>
    <scope>NUCLEOTIDE SEQUENCE [LARGE SCALE GENOMIC DNA]</scope>
    <source>
        <strain evidence="4">ATCC 23117 / DSM 6794 / NBRC 15988 / NCIMB 1366 / Sio-4</strain>
    </source>
</reference>
<accession>I4AJQ1</accession>
<name>I4AJQ1_BERLS</name>
<protein>
    <recommendedName>
        <fullName evidence="2">Outer membrane protein beta-barrel domain-containing protein</fullName>
    </recommendedName>
</protein>
<dbReference type="Proteomes" id="UP000006054">
    <property type="component" value="Chromosome"/>
</dbReference>
<feature type="domain" description="Outer membrane protein beta-barrel" evidence="2">
    <location>
        <begin position="65"/>
        <end position="215"/>
    </location>
</feature>
<dbReference type="KEGG" id="fli:Fleli_1787"/>
<dbReference type="Pfam" id="PF13568">
    <property type="entry name" value="OMP_b-brl_2"/>
    <property type="match status" value="1"/>
</dbReference>
<keyword evidence="1" id="KW-0732">Signal</keyword>
<dbReference type="eggNOG" id="ENOG50334RT">
    <property type="taxonomic scope" value="Bacteria"/>
</dbReference>
<evidence type="ECO:0000259" key="2">
    <source>
        <dbReference type="Pfam" id="PF13568"/>
    </source>
</evidence>
<dbReference type="HOGENOM" id="CLU_1131856_0_0_10"/>
<gene>
    <name evidence="3" type="ordered locus">Fleli_1787</name>
</gene>
<feature type="signal peptide" evidence="1">
    <location>
        <begin position="1"/>
        <end position="16"/>
    </location>
</feature>
<feature type="chain" id="PRO_5003685790" description="Outer membrane protein beta-barrel domain-containing protein" evidence="1">
    <location>
        <begin position="17"/>
        <end position="238"/>
    </location>
</feature>
<evidence type="ECO:0000313" key="4">
    <source>
        <dbReference type="Proteomes" id="UP000006054"/>
    </source>
</evidence>
<evidence type="ECO:0000256" key="1">
    <source>
        <dbReference type="SAM" id="SignalP"/>
    </source>
</evidence>
<dbReference type="AlphaFoldDB" id="I4AJQ1"/>